<dbReference type="RefSeq" id="WP_021725592.1">
    <property type="nucleotide sequence ID" value="NZ_AWEZ01000029.1"/>
</dbReference>
<evidence type="ECO:0000313" key="2">
    <source>
        <dbReference type="Proteomes" id="UP000016638"/>
    </source>
</evidence>
<dbReference type="PANTHER" id="PTHR10000">
    <property type="entry name" value="PHOSPHOSERINE PHOSPHATASE"/>
    <property type="match status" value="1"/>
</dbReference>
<dbReference type="Gene3D" id="3.40.50.1000">
    <property type="entry name" value="HAD superfamily/HAD-like"/>
    <property type="match status" value="1"/>
</dbReference>
<accession>U2VA75</accession>
<dbReference type="PATRIC" id="fig|1125712.3.peg.737"/>
<sequence>MRVDMVFCDMDGTYLASDKSVPADNQKIVGELAERGIAFVPCTGRMFSGIQESLVGTPQVRYAVCSMGATIVEFGPHGPKNIFEGEMPKGPVLSLYEAISSMDLEFGIFANGRSYAEDWRLAKIREFPIEPGMMQFVIKQRVPIKVSIPEFVGKLDRVERLNLYYKTDADGDRICDILGSMSELAYTRHDGCGLEVTSRSFSKGTALRWLCQKEGVSPLYVAAFGDGENDVPMLAEAGVPVAMRNGNDICKENATYMTRLSNDEAGVADFLRQNVFGA</sequence>
<dbReference type="PANTHER" id="PTHR10000:SF8">
    <property type="entry name" value="HAD SUPERFAMILY HYDROLASE-LIKE, TYPE 3"/>
    <property type="match status" value="1"/>
</dbReference>
<dbReference type="EMBL" id="AWEZ01000029">
    <property type="protein sequence ID" value="ERL09506.1"/>
    <property type="molecule type" value="Genomic_DNA"/>
</dbReference>
<dbReference type="GO" id="GO:0005829">
    <property type="term" value="C:cytosol"/>
    <property type="evidence" value="ECO:0007669"/>
    <property type="project" value="TreeGrafter"/>
</dbReference>
<dbReference type="Pfam" id="PF08282">
    <property type="entry name" value="Hydrolase_3"/>
    <property type="match status" value="1"/>
</dbReference>
<protein>
    <submittedName>
        <fullName evidence="1">Cof-like hydrolase</fullName>
    </submittedName>
</protein>
<dbReference type="InterPro" id="IPR023214">
    <property type="entry name" value="HAD_sf"/>
</dbReference>
<dbReference type="eggNOG" id="COG0561">
    <property type="taxonomic scope" value="Bacteria"/>
</dbReference>
<dbReference type="AlphaFoldDB" id="U2VA75"/>
<keyword evidence="2" id="KW-1185">Reference proteome</keyword>
<reference evidence="1 2" key="1">
    <citation type="submission" date="2013-08" db="EMBL/GenBank/DDBJ databases">
        <authorList>
            <person name="Durkin A.S."/>
            <person name="Haft D.R."/>
            <person name="McCorrison J."/>
            <person name="Torralba M."/>
            <person name="Gillis M."/>
            <person name="Haft D.H."/>
            <person name="Methe B."/>
            <person name="Sutton G."/>
            <person name="Nelson K.E."/>
        </authorList>
    </citation>
    <scope>NUCLEOTIDE SEQUENCE [LARGE SCALE GENOMIC DNA]</scope>
    <source>
        <strain evidence="1 2">F0195</strain>
    </source>
</reference>
<dbReference type="STRING" id="1125712.HMPREF1316_1639"/>
<gene>
    <name evidence="1" type="ORF">HMPREF1316_1639</name>
</gene>
<dbReference type="PROSITE" id="PS01229">
    <property type="entry name" value="COF_2"/>
    <property type="match status" value="1"/>
</dbReference>
<keyword evidence="1" id="KW-0378">Hydrolase</keyword>
<dbReference type="InterPro" id="IPR036412">
    <property type="entry name" value="HAD-like_sf"/>
</dbReference>
<dbReference type="Proteomes" id="UP000016638">
    <property type="component" value="Unassembled WGS sequence"/>
</dbReference>
<dbReference type="GO" id="GO:0000287">
    <property type="term" value="F:magnesium ion binding"/>
    <property type="evidence" value="ECO:0007669"/>
    <property type="project" value="TreeGrafter"/>
</dbReference>
<proteinExistence type="predicted"/>
<evidence type="ECO:0000313" key="1">
    <source>
        <dbReference type="EMBL" id="ERL09506.1"/>
    </source>
</evidence>
<dbReference type="Gene3D" id="3.30.1240.10">
    <property type="match status" value="1"/>
</dbReference>
<dbReference type="SUPFAM" id="SSF56784">
    <property type="entry name" value="HAD-like"/>
    <property type="match status" value="1"/>
</dbReference>
<organism evidence="1 2">
    <name type="scientific">Olsenella profusa F0195</name>
    <dbReference type="NCBI Taxonomy" id="1125712"/>
    <lineage>
        <taxon>Bacteria</taxon>
        <taxon>Bacillati</taxon>
        <taxon>Actinomycetota</taxon>
        <taxon>Coriobacteriia</taxon>
        <taxon>Coriobacteriales</taxon>
        <taxon>Atopobiaceae</taxon>
        <taxon>Olsenella</taxon>
    </lineage>
</organism>
<name>U2VA75_9ACTN</name>
<dbReference type="GO" id="GO:0016791">
    <property type="term" value="F:phosphatase activity"/>
    <property type="evidence" value="ECO:0007669"/>
    <property type="project" value="TreeGrafter"/>
</dbReference>
<comment type="caution">
    <text evidence="1">The sequence shown here is derived from an EMBL/GenBank/DDBJ whole genome shotgun (WGS) entry which is preliminary data.</text>
</comment>